<gene>
    <name evidence="1" type="primary">ck427</name>
</gene>
<dbReference type="Proteomes" id="UP001224087">
    <property type="component" value="Segment"/>
</dbReference>
<sequence length="168" mass="19715">MRGYKVFIDYREVRFIGGCELQALNKMKTYLRSRLKKELSLRKAKGYITYKIGDVSSYHNKIKAYRKFVELGVCPRLLDHGVVFNYKVHNLDEGEEEEFNICGYFIETESWGVSLFDKYGLSPLYYPEHIKVQIRNLFERARKGGVCPRNPNPRNVFIRDGVVKITAF</sequence>
<organism evidence="1 2">
    <name type="scientific">Cedratvirus kamchatka</name>
    <dbReference type="NCBI Taxonomy" id="2716914"/>
    <lineage>
        <taxon>Viruses</taxon>
        <taxon>Pithoviruses</taxon>
        <taxon>Orthocedratvirinae</taxon>
        <taxon>Alphacedratvirus</taxon>
        <taxon>Alphacedratvirus rossiense</taxon>
    </lineage>
</organism>
<accession>A0A6G8MY33</accession>
<name>A0A6G8MY33_9VIRU</name>
<keyword evidence="2" id="KW-1185">Reference proteome</keyword>
<evidence type="ECO:0000313" key="1">
    <source>
        <dbReference type="EMBL" id="QIN54552.1"/>
    </source>
</evidence>
<reference evidence="1" key="1">
    <citation type="submission" date="2019-12" db="EMBL/GenBank/DDBJ databases">
        <title>The DNA Methylation Landscape of Giant Viruses.</title>
        <authorList>
            <person name="Jeudy S."/>
            <person name="Rigou S."/>
            <person name="Alempic J.-M."/>
            <person name="Claverie J.-M."/>
            <person name="Abergel C."/>
            <person name="Legendre M."/>
        </authorList>
    </citation>
    <scope>NUCLEOTIDE SEQUENCE</scope>
    <source>
        <strain evidence="1">P4</strain>
    </source>
</reference>
<protein>
    <submittedName>
        <fullName evidence="1">Uncharacterized protein</fullName>
    </submittedName>
</protein>
<dbReference type="EMBL" id="MN873693">
    <property type="protein sequence ID" value="QIN54552.1"/>
    <property type="molecule type" value="Genomic_DNA"/>
</dbReference>
<proteinExistence type="predicted"/>
<evidence type="ECO:0000313" key="2">
    <source>
        <dbReference type="Proteomes" id="UP001224087"/>
    </source>
</evidence>